<evidence type="ECO:0000256" key="12">
    <source>
        <dbReference type="PIRNR" id="PIRNR018425"/>
    </source>
</evidence>
<protein>
    <recommendedName>
        <fullName evidence="12">Poly(A) polymerase</fullName>
        <ecNumber evidence="12">2.7.7.19</ecNumber>
    </recommendedName>
</protein>
<dbReference type="AlphaFoldDB" id="A0A067GPQ6"/>
<evidence type="ECO:0000256" key="4">
    <source>
        <dbReference type="ARBA" id="ARBA00022664"/>
    </source>
</evidence>
<dbReference type="PANTHER" id="PTHR10682:SF10">
    <property type="entry name" value="POLYNUCLEOTIDE ADENYLYLTRANSFERASE"/>
    <property type="match status" value="1"/>
</dbReference>
<keyword evidence="5 12" id="KW-0808">Transferase</keyword>
<dbReference type="PANTHER" id="PTHR10682">
    <property type="entry name" value="POLY A POLYMERASE"/>
    <property type="match status" value="1"/>
</dbReference>
<evidence type="ECO:0000256" key="13">
    <source>
        <dbReference type="PIRSR" id="PIRSR018425-1"/>
    </source>
</evidence>
<comment type="function">
    <text evidence="12">Polymerase that creates the 3'-poly(A) tail of mRNA's.</text>
</comment>
<dbReference type="SUPFAM" id="SSF55003">
    <property type="entry name" value="PAP/Archaeal CCA-adding enzyme, C-terminal domain"/>
    <property type="match status" value="1"/>
</dbReference>
<dbReference type="Pfam" id="PF04926">
    <property type="entry name" value="PAP_RNA-bind"/>
    <property type="match status" value="1"/>
</dbReference>
<comment type="catalytic activity">
    <reaction evidence="12">
        <text>RNA(n) + ATP = RNA(n)-3'-adenine ribonucleotide + diphosphate</text>
        <dbReference type="Rhea" id="RHEA:11332"/>
        <dbReference type="Rhea" id="RHEA-COMP:14527"/>
        <dbReference type="Rhea" id="RHEA-COMP:17347"/>
        <dbReference type="ChEBI" id="CHEBI:30616"/>
        <dbReference type="ChEBI" id="CHEBI:33019"/>
        <dbReference type="ChEBI" id="CHEBI:140395"/>
        <dbReference type="ChEBI" id="CHEBI:173115"/>
        <dbReference type="EC" id="2.7.7.19"/>
    </reaction>
</comment>
<dbReference type="InterPro" id="IPR011068">
    <property type="entry name" value="NuclTrfase_I-like_C"/>
</dbReference>
<evidence type="ECO:0000259" key="18">
    <source>
        <dbReference type="Pfam" id="PF20750"/>
    </source>
</evidence>
<feature type="binding site" evidence="14">
    <location>
        <position position="94"/>
    </location>
    <ligand>
        <name>Mg(2+)</name>
        <dbReference type="ChEBI" id="CHEBI:18420"/>
        <label>1</label>
        <note>catalytic</note>
    </ligand>
</feature>
<feature type="compositionally biased region" description="Polar residues" evidence="15">
    <location>
        <begin position="508"/>
        <end position="521"/>
    </location>
</feature>
<dbReference type="InterPro" id="IPR007012">
    <property type="entry name" value="PolA_pol_cen_dom"/>
</dbReference>
<feature type="binding site" evidence="13">
    <location>
        <position position="217"/>
    </location>
    <ligand>
        <name>ATP</name>
        <dbReference type="ChEBI" id="CHEBI:30616"/>
    </ligand>
</feature>
<keyword evidence="7 14" id="KW-0479">Metal-binding</keyword>
<dbReference type="SMR" id="A0A067GPQ6"/>
<evidence type="ECO:0000256" key="6">
    <source>
        <dbReference type="ARBA" id="ARBA00022695"/>
    </source>
</evidence>
<dbReference type="Pfam" id="PF04928">
    <property type="entry name" value="PAP_central"/>
    <property type="match status" value="1"/>
</dbReference>
<keyword evidence="9 12" id="KW-0067">ATP-binding</keyword>
<feature type="region of interest" description="Disordered" evidence="15">
    <location>
        <begin position="475"/>
        <end position="570"/>
    </location>
</feature>
<evidence type="ECO:0000256" key="14">
    <source>
        <dbReference type="PIRSR" id="PIRSR018425-2"/>
    </source>
</evidence>
<evidence type="ECO:0000256" key="5">
    <source>
        <dbReference type="ARBA" id="ARBA00022679"/>
    </source>
</evidence>
<dbReference type="PIRSF" id="PIRSF018425">
    <property type="entry name" value="PolyA_polymerase"/>
    <property type="match status" value="1"/>
</dbReference>
<comment type="cofactor">
    <cofactor evidence="1">
        <name>Mn(2+)</name>
        <dbReference type="ChEBI" id="CHEBI:29035"/>
    </cofactor>
</comment>
<feature type="binding site" evidence="13">
    <location>
        <begin position="92"/>
        <end position="94"/>
    </location>
    <ligand>
        <name>ATP</name>
        <dbReference type="ChEBI" id="CHEBI:30616"/>
    </ligand>
</feature>
<evidence type="ECO:0000256" key="7">
    <source>
        <dbReference type="ARBA" id="ARBA00022723"/>
    </source>
</evidence>
<name>A0A067GPQ6_CITSI</name>
<dbReference type="GO" id="GO:1990817">
    <property type="term" value="F:poly(A) RNA polymerase activity"/>
    <property type="evidence" value="ECO:0000318"/>
    <property type="project" value="GO_Central"/>
</dbReference>
<organism evidence="19 20">
    <name type="scientific">Citrus sinensis</name>
    <name type="common">Sweet orange</name>
    <name type="synonym">Citrus aurantium var. sinensis</name>
    <dbReference type="NCBI Taxonomy" id="2711"/>
    <lineage>
        <taxon>Eukaryota</taxon>
        <taxon>Viridiplantae</taxon>
        <taxon>Streptophyta</taxon>
        <taxon>Embryophyta</taxon>
        <taxon>Tracheophyta</taxon>
        <taxon>Spermatophyta</taxon>
        <taxon>Magnoliopsida</taxon>
        <taxon>eudicotyledons</taxon>
        <taxon>Gunneridae</taxon>
        <taxon>Pentapetalae</taxon>
        <taxon>rosids</taxon>
        <taxon>malvids</taxon>
        <taxon>Sapindales</taxon>
        <taxon>Rutaceae</taxon>
        <taxon>Aurantioideae</taxon>
        <taxon>Citrus</taxon>
    </lineage>
</organism>
<comment type="cofactor">
    <cofactor evidence="14">
        <name>Mg(2+)</name>
        <dbReference type="ChEBI" id="CHEBI:18420"/>
    </cofactor>
    <text evidence="14">Binds 2 magnesium ions. Also active with manganese.</text>
</comment>
<dbReference type="PaxDb" id="2711-XP_006468534.1"/>
<dbReference type="GO" id="GO:0046872">
    <property type="term" value="F:metal ion binding"/>
    <property type="evidence" value="ECO:0007669"/>
    <property type="project" value="UniProtKB-KW"/>
</dbReference>
<feature type="binding site" evidence="14">
    <location>
        <position position="92"/>
    </location>
    <ligand>
        <name>Mg(2+)</name>
        <dbReference type="ChEBI" id="CHEBI:18420"/>
        <label>2</label>
        <note>catalytic</note>
    </ligand>
</feature>
<comment type="subcellular location">
    <subcellularLocation>
        <location evidence="2 12">Nucleus</location>
    </subcellularLocation>
</comment>
<dbReference type="Proteomes" id="UP000027120">
    <property type="component" value="Unassembled WGS sequence"/>
</dbReference>
<keyword evidence="4 12" id="KW-0507">mRNA processing</keyword>
<keyword evidence="20" id="KW-1185">Reference proteome</keyword>
<evidence type="ECO:0000256" key="8">
    <source>
        <dbReference type="ARBA" id="ARBA00022741"/>
    </source>
</evidence>
<evidence type="ECO:0000256" key="15">
    <source>
        <dbReference type="SAM" id="MobiDB-lite"/>
    </source>
</evidence>
<feature type="compositionally biased region" description="Basic and acidic residues" evidence="15">
    <location>
        <begin position="492"/>
        <end position="504"/>
    </location>
</feature>
<comment type="similarity">
    <text evidence="3 12">Belongs to the poly(A) polymerase family.</text>
</comment>
<dbReference type="STRING" id="2711.A0A067GPQ6"/>
<feature type="domain" description="Poly(A) polymerase central" evidence="17">
    <location>
        <begin position="199"/>
        <end position="343"/>
    </location>
</feature>
<feature type="binding site" evidence="14">
    <location>
        <position position="94"/>
    </location>
    <ligand>
        <name>Mg(2+)</name>
        <dbReference type="ChEBI" id="CHEBI:18420"/>
        <label>2</label>
        <note>catalytic</note>
    </ligand>
</feature>
<dbReference type="EMBL" id="KK784880">
    <property type="protein sequence ID" value="KDO77301.1"/>
    <property type="molecule type" value="Genomic_DNA"/>
</dbReference>
<dbReference type="InterPro" id="IPR007010">
    <property type="entry name" value="PolA_pol_RNA-bd_dom"/>
</dbReference>
<keyword evidence="8 12" id="KW-0547">Nucleotide-binding</keyword>
<evidence type="ECO:0000313" key="20">
    <source>
        <dbReference type="Proteomes" id="UP000027120"/>
    </source>
</evidence>
<feature type="domain" description="Poly(A) polymerase RNA-binding" evidence="16">
    <location>
        <begin position="347"/>
        <end position="410"/>
    </location>
</feature>
<dbReference type="GO" id="GO:0006397">
    <property type="term" value="P:mRNA processing"/>
    <property type="evidence" value="ECO:0007669"/>
    <property type="project" value="UniProtKB-KW"/>
</dbReference>
<gene>
    <name evidence="19" type="ORF">CISIN_1g006658mg</name>
</gene>
<dbReference type="Gene3D" id="1.10.1410.10">
    <property type="match status" value="1"/>
</dbReference>
<dbReference type="SUPFAM" id="SSF81631">
    <property type="entry name" value="PAP/OAS1 substrate-binding domain"/>
    <property type="match status" value="1"/>
</dbReference>
<reference evidence="19 20" key="1">
    <citation type="submission" date="2014-04" db="EMBL/GenBank/DDBJ databases">
        <authorList>
            <consortium name="International Citrus Genome Consortium"/>
            <person name="Gmitter F."/>
            <person name="Chen C."/>
            <person name="Farmerie W."/>
            <person name="Harkins T."/>
            <person name="Desany B."/>
            <person name="Mohiuddin M."/>
            <person name="Kodira C."/>
            <person name="Borodovsky M."/>
            <person name="Lomsadze A."/>
            <person name="Burns P."/>
            <person name="Jenkins J."/>
            <person name="Prochnik S."/>
            <person name="Shu S."/>
            <person name="Chapman J."/>
            <person name="Pitluck S."/>
            <person name="Schmutz J."/>
            <person name="Rokhsar D."/>
        </authorList>
    </citation>
    <scope>NUCLEOTIDE SEQUENCE</scope>
</reference>
<dbReference type="SUPFAM" id="SSF81301">
    <property type="entry name" value="Nucleotidyltransferase"/>
    <property type="match status" value="1"/>
</dbReference>
<evidence type="ECO:0000256" key="11">
    <source>
        <dbReference type="ARBA" id="ARBA00023242"/>
    </source>
</evidence>
<feature type="domain" description="Poly(A) polymerase nucleotidyltransferase" evidence="18">
    <location>
        <begin position="4"/>
        <end position="194"/>
    </location>
</feature>
<feature type="binding site" evidence="13">
    <location>
        <begin position="79"/>
        <end position="81"/>
    </location>
    <ligand>
        <name>ATP</name>
        <dbReference type="ChEBI" id="CHEBI:30616"/>
    </ligand>
</feature>
<dbReference type="Pfam" id="PF20750">
    <property type="entry name" value="PAP_NTPase"/>
    <property type="match status" value="1"/>
</dbReference>
<feature type="compositionally biased region" description="Low complexity" evidence="15">
    <location>
        <begin position="533"/>
        <end position="552"/>
    </location>
</feature>
<feature type="binding site" evidence="13">
    <location>
        <position position="147"/>
    </location>
    <ligand>
        <name>ATP</name>
        <dbReference type="ChEBI" id="CHEBI:30616"/>
    </ligand>
</feature>
<evidence type="ECO:0000259" key="17">
    <source>
        <dbReference type="Pfam" id="PF04928"/>
    </source>
</evidence>
<evidence type="ECO:0000256" key="1">
    <source>
        <dbReference type="ARBA" id="ARBA00001936"/>
    </source>
</evidence>
<dbReference type="InterPro" id="IPR043519">
    <property type="entry name" value="NT_sf"/>
</dbReference>
<evidence type="ECO:0000256" key="3">
    <source>
        <dbReference type="ARBA" id="ARBA00010912"/>
    </source>
</evidence>
<dbReference type="GO" id="GO:0003723">
    <property type="term" value="F:RNA binding"/>
    <property type="evidence" value="ECO:0007669"/>
    <property type="project" value="UniProtKB-UniRule"/>
</dbReference>
<dbReference type="FunFam" id="3.30.460.10:FF:000002">
    <property type="entry name" value="Poly(A) polymerase alpha, putative"/>
    <property type="match status" value="1"/>
</dbReference>
<evidence type="ECO:0000259" key="16">
    <source>
        <dbReference type="Pfam" id="PF04926"/>
    </source>
</evidence>
<keyword evidence="6" id="KW-0548">Nucleotidyltransferase</keyword>
<dbReference type="InterPro" id="IPR048840">
    <property type="entry name" value="PolA_pol_NTPase"/>
</dbReference>
<dbReference type="CDD" id="cd05402">
    <property type="entry name" value="NT_PAP_TUTase"/>
    <property type="match status" value="1"/>
</dbReference>
<dbReference type="FunFam" id="1.10.1410.10:FF:000001">
    <property type="entry name" value="Putative poly(A) polymerase gamma"/>
    <property type="match status" value="1"/>
</dbReference>
<accession>A0A067GPQ6</accession>
<dbReference type="GO" id="GO:0031123">
    <property type="term" value="P:RNA 3'-end processing"/>
    <property type="evidence" value="ECO:0007669"/>
    <property type="project" value="InterPro"/>
</dbReference>
<dbReference type="EC" id="2.7.7.19" evidence="12"/>
<dbReference type="Gene3D" id="3.30.460.10">
    <property type="entry name" value="Beta Polymerase, domain 2"/>
    <property type="match status" value="1"/>
</dbReference>
<dbReference type="eggNOG" id="KOG2245">
    <property type="taxonomic scope" value="Eukaryota"/>
</dbReference>
<sequence>MEIISTSAPTVLDVISTKELEKILVDEKLFASEEESLGRVEVLGRLDGIVKDWIKRVTMDKGISDEEQIQEANAKLFTFGSYRLGVAGPSTDIDALCVGPCYATRHDDFFGKLFRMLQETPLVEDLTPVPDARVPVIKFKFNGVSVDLLYAQLQFSVIPEDLDSLQDSLLHNLDEQTVLSLNGCRVTDRILSLVPNIRNFRSTLRCLRFWAKRRGIYSNAMGFLGGINWALLVARVCQLYPNALPNVLVSRFFKIFAHWKWPNPVMLCPIQYQAMPHHVWDPRSNQRDRKHLMPIITPSYPCTNSSYNVSSTTLRIMQEEFQRAKELCEEIEAGKRTWITLFEPYHFFGSFKNYLQIHIAAKNAGDFRQWKGWVESRLRQLIHMIERDMGGVLQCRLYPGDFSENSVKSSSQCHYFMGLGRKQGVSPQDGEKFDMRLTVEEFKSHVVWMYSSWKQGMQIHVSHLRCQDIPDFVFPGGVRPPKSLNEKKRKRIEVIESTKLKKSESSTAGHSSGQKSSQTESGVALDGSHGLKSGPSVEPSTSSVSSSTSASSRPQRPAVSIETEDDNATSVSQAQNFNQVGATVAAALATGTISSFCQNESLEELEPPELTAPCFKTAFVATQKPIIKLQFSSLVK</sequence>
<dbReference type="GO" id="GO:0005524">
    <property type="term" value="F:ATP binding"/>
    <property type="evidence" value="ECO:0007669"/>
    <property type="project" value="UniProtKB-UniRule"/>
</dbReference>
<feature type="binding site" evidence="14">
    <location>
        <position position="147"/>
    </location>
    <ligand>
        <name>Mg(2+)</name>
        <dbReference type="ChEBI" id="CHEBI:18420"/>
        <label>2</label>
        <note>catalytic</note>
    </ligand>
</feature>
<evidence type="ECO:0000256" key="9">
    <source>
        <dbReference type="ARBA" id="ARBA00022840"/>
    </source>
</evidence>
<keyword evidence="11 12" id="KW-0539">Nucleus</keyword>
<dbReference type="Gene3D" id="3.30.70.590">
    <property type="entry name" value="Poly(A) polymerase predicted RNA binding domain"/>
    <property type="match status" value="1"/>
</dbReference>
<feature type="binding site" evidence="14">
    <location>
        <position position="92"/>
    </location>
    <ligand>
        <name>Mg(2+)</name>
        <dbReference type="ChEBI" id="CHEBI:18420"/>
        <label>1</label>
        <note>catalytic</note>
    </ligand>
</feature>
<evidence type="ECO:0000256" key="2">
    <source>
        <dbReference type="ARBA" id="ARBA00004123"/>
    </source>
</evidence>
<evidence type="ECO:0000256" key="10">
    <source>
        <dbReference type="ARBA" id="ARBA00022842"/>
    </source>
</evidence>
<dbReference type="InterPro" id="IPR014492">
    <property type="entry name" value="PolyA_polymerase"/>
</dbReference>
<evidence type="ECO:0000313" key="19">
    <source>
        <dbReference type="EMBL" id="KDO77301.1"/>
    </source>
</evidence>
<dbReference type="GO" id="GO:0005634">
    <property type="term" value="C:nucleus"/>
    <property type="evidence" value="ECO:0000318"/>
    <property type="project" value="GO_Central"/>
</dbReference>
<keyword evidence="10 14" id="KW-0460">Magnesium</keyword>
<proteinExistence type="inferred from homology"/>